<dbReference type="RefSeq" id="WP_006039451.1">
    <property type="nucleotide sequence ID" value="NZ_AEDD01000009.1"/>
</dbReference>
<keyword evidence="2" id="KW-0963">Cytoplasm</keyword>
<feature type="domain" description="HTH araC/xylS-type" evidence="9">
    <location>
        <begin position="444"/>
        <end position="541"/>
    </location>
</feature>
<dbReference type="SMART" id="SM00342">
    <property type="entry name" value="HTH_ARAC"/>
    <property type="match status" value="1"/>
</dbReference>
<keyword evidence="7" id="KW-0804">Transcription</keyword>
<dbReference type="OrthoDB" id="9794370at2"/>
<evidence type="ECO:0000256" key="4">
    <source>
        <dbReference type="ARBA" id="ARBA00023012"/>
    </source>
</evidence>
<dbReference type="GO" id="GO:0005737">
    <property type="term" value="C:cytoplasm"/>
    <property type="evidence" value="ECO:0007669"/>
    <property type="project" value="UniProtKB-SubCell"/>
</dbReference>
<evidence type="ECO:0000256" key="1">
    <source>
        <dbReference type="ARBA" id="ARBA00004496"/>
    </source>
</evidence>
<name>E0ICS4_9BACL</name>
<keyword evidence="6" id="KW-0238">DNA-binding</keyword>
<dbReference type="PROSITE" id="PS50110">
    <property type="entry name" value="RESPONSE_REGULATORY"/>
    <property type="match status" value="1"/>
</dbReference>
<organism evidence="11 12">
    <name type="scientific">Paenibacillus curdlanolyticus YK9</name>
    <dbReference type="NCBI Taxonomy" id="717606"/>
    <lineage>
        <taxon>Bacteria</taxon>
        <taxon>Bacillati</taxon>
        <taxon>Bacillota</taxon>
        <taxon>Bacilli</taxon>
        <taxon>Bacillales</taxon>
        <taxon>Paenibacillaceae</taxon>
        <taxon>Paenibacillus</taxon>
    </lineage>
</organism>
<dbReference type="InterPro" id="IPR001789">
    <property type="entry name" value="Sig_transdc_resp-reg_receiver"/>
</dbReference>
<evidence type="ECO:0000256" key="2">
    <source>
        <dbReference type="ARBA" id="ARBA00022490"/>
    </source>
</evidence>
<dbReference type="STRING" id="717606.PaecuDRAFT_3463"/>
<dbReference type="GO" id="GO:0000160">
    <property type="term" value="P:phosphorelay signal transduction system"/>
    <property type="evidence" value="ECO:0007669"/>
    <property type="project" value="UniProtKB-KW"/>
</dbReference>
<feature type="domain" description="Response regulatory" evidence="10">
    <location>
        <begin position="3"/>
        <end position="121"/>
    </location>
</feature>
<dbReference type="GO" id="GO:0003700">
    <property type="term" value="F:DNA-binding transcription factor activity"/>
    <property type="evidence" value="ECO:0007669"/>
    <property type="project" value="InterPro"/>
</dbReference>
<proteinExistence type="predicted"/>
<dbReference type="Pfam" id="PF17853">
    <property type="entry name" value="GGDEF_2"/>
    <property type="match status" value="1"/>
</dbReference>
<dbReference type="EMBL" id="AEDD01000009">
    <property type="protein sequence ID" value="EFM09960.1"/>
    <property type="molecule type" value="Genomic_DNA"/>
</dbReference>
<evidence type="ECO:0000256" key="3">
    <source>
        <dbReference type="ARBA" id="ARBA00022553"/>
    </source>
</evidence>
<keyword evidence="4" id="KW-0902">Two-component regulatory system</keyword>
<evidence type="ECO:0000259" key="9">
    <source>
        <dbReference type="PROSITE" id="PS01124"/>
    </source>
</evidence>
<dbReference type="InterPro" id="IPR051552">
    <property type="entry name" value="HptR"/>
</dbReference>
<keyword evidence="3 8" id="KW-0597">Phosphoprotein</keyword>
<evidence type="ECO:0000256" key="5">
    <source>
        <dbReference type="ARBA" id="ARBA00023015"/>
    </source>
</evidence>
<dbReference type="Pfam" id="PF00072">
    <property type="entry name" value="Response_reg"/>
    <property type="match status" value="1"/>
</dbReference>
<dbReference type="GO" id="GO:0043565">
    <property type="term" value="F:sequence-specific DNA binding"/>
    <property type="evidence" value="ECO:0007669"/>
    <property type="project" value="InterPro"/>
</dbReference>
<dbReference type="CDD" id="cd17536">
    <property type="entry name" value="REC_YesN-like"/>
    <property type="match status" value="1"/>
</dbReference>
<dbReference type="InterPro" id="IPR018060">
    <property type="entry name" value="HTH_AraC"/>
</dbReference>
<dbReference type="PANTHER" id="PTHR42713:SF3">
    <property type="entry name" value="TRANSCRIPTIONAL REGULATORY PROTEIN HPTR"/>
    <property type="match status" value="1"/>
</dbReference>
<dbReference type="eggNOG" id="COG2207">
    <property type="taxonomic scope" value="Bacteria"/>
</dbReference>
<dbReference type="PANTHER" id="PTHR42713">
    <property type="entry name" value="HISTIDINE KINASE-RELATED"/>
    <property type="match status" value="1"/>
</dbReference>
<keyword evidence="12" id="KW-1185">Reference proteome</keyword>
<dbReference type="Proteomes" id="UP000005387">
    <property type="component" value="Unassembled WGS sequence"/>
</dbReference>
<evidence type="ECO:0000313" key="12">
    <source>
        <dbReference type="Proteomes" id="UP000005387"/>
    </source>
</evidence>
<accession>E0ICS4</accession>
<evidence type="ECO:0000259" key="10">
    <source>
        <dbReference type="PROSITE" id="PS50110"/>
    </source>
</evidence>
<reference evidence="11 12" key="1">
    <citation type="submission" date="2010-07" db="EMBL/GenBank/DDBJ databases">
        <title>The draft genome of Paenibacillus curdlanolyticus YK9.</title>
        <authorList>
            <consortium name="US DOE Joint Genome Institute (JGI-PGF)"/>
            <person name="Lucas S."/>
            <person name="Copeland A."/>
            <person name="Lapidus A."/>
            <person name="Cheng J.-F."/>
            <person name="Bruce D."/>
            <person name="Goodwin L."/>
            <person name="Pitluck S."/>
            <person name="Land M.L."/>
            <person name="Hauser L."/>
            <person name="Chang Y.-J."/>
            <person name="Jeffries C."/>
            <person name="Anderson I.J."/>
            <person name="Johnson E."/>
            <person name="Loganathan U."/>
            <person name="Mulhopadhyay B."/>
            <person name="Kyrpides N."/>
            <person name="Woyke T.J."/>
        </authorList>
    </citation>
    <scope>NUCLEOTIDE SEQUENCE [LARGE SCALE GENOMIC DNA]</scope>
    <source>
        <strain evidence="11 12">YK9</strain>
    </source>
</reference>
<dbReference type="SUPFAM" id="SSF52172">
    <property type="entry name" value="CheY-like"/>
    <property type="match status" value="1"/>
</dbReference>
<dbReference type="Gene3D" id="3.40.50.2300">
    <property type="match status" value="1"/>
</dbReference>
<sequence length="545" mass="62069">MMNVLLVEDEITIREGLRDTIPWKENGLHLCGEAGDGLEALERIAAGPVPDLIITDIHMPKMNGLDFIQAARATLPNVEVIVLSGYDDFQYAKKAIQLGVNGYVLKPCRTEELVQLIVSTKMKITAIRETQTSMHSIQNKWERSLPTVIEQSLLRWVRSPRQKLENRSNQLEEWNSPIRPTDLLAGIIRVDDSSGNRVFNKTDQELIRYAAFNIIQETFNPIFDHNVVVVRDGNDFIWIANPPKKQLSIQETKLSLGRLKINLEQYLRMSVSIGVGNLVGSVDDLHLSYEQAWKAIETRFYSGKGTIVLYSELAQNADGASSDATIFEDKSMLKLEQSILHHLRTMKFEDALDQTEVWLQQLHRGPLTDQSEVSLRATAFMLELQKLAQEQHVNALESNQRIVDLIKQVPNMETLEDLSTLVKKLIRSLVAGLNSQVPTHRTVQGALDIIHAKYHTNLTLDSVSKEVFVSNTYLSSLFKQELGINFLDYLHQYRIEHAKSLLRKNYKMYAVAKMVGYQEERYFSMTFKKWTGLTPTQFKKNGGAN</sequence>
<dbReference type="eggNOG" id="COG4753">
    <property type="taxonomic scope" value="Bacteria"/>
</dbReference>
<dbReference type="InterPro" id="IPR009057">
    <property type="entry name" value="Homeodomain-like_sf"/>
</dbReference>
<keyword evidence="5" id="KW-0805">Transcription regulation</keyword>
<evidence type="ECO:0000256" key="8">
    <source>
        <dbReference type="PROSITE-ProRule" id="PRU00169"/>
    </source>
</evidence>
<dbReference type="AlphaFoldDB" id="E0ICS4"/>
<dbReference type="Gene3D" id="1.10.10.60">
    <property type="entry name" value="Homeodomain-like"/>
    <property type="match status" value="2"/>
</dbReference>
<dbReference type="Pfam" id="PF12833">
    <property type="entry name" value="HTH_18"/>
    <property type="match status" value="1"/>
</dbReference>
<comment type="subcellular location">
    <subcellularLocation>
        <location evidence="1">Cytoplasm</location>
    </subcellularLocation>
</comment>
<protein>
    <submittedName>
        <fullName evidence="11">Two component transcriptional regulator, AraC family</fullName>
    </submittedName>
</protein>
<feature type="modified residue" description="4-aspartylphosphate" evidence="8">
    <location>
        <position position="56"/>
    </location>
</feature>
<dbReference type="SUPFAM" id="SSF46689">
    <property type="entry name" value="Homeodomain-like"/>
    <property type="match status" value="2"/>
</dbReference>
<evidence type="ECO:0000313" key="11">
    <source>
        <dbReference type="EMBL" id="EFM09960.1"/>
    </source>
</evidence>
<evidence type="ECO:0000256" key="6">
    <source>
        <dbReference type="ARBA" id="ARBA00023125"/>
    </source>
</evidence>
<dbReference type="PROSITE" id="PS01124">
    <property type="entry name" value="HTH_ARAC_FAMILY_2"/>
    <property type="match status" value="1"/>
</dbReference>
<dbReference type="InterPro" id="IPR041522">
    <property type="entry name" value="CdaR_GGDEF"/>
</dbReference>
<dbReference type="SMART" id="SM00448">
    <property type="entry name" value="REC"/>
    <property type="match status" value="1"/>
</dbReference>
<gene>
    <name evidence="11" type="ORF">PaecuDRAFT_3463</name>
</gene>
<evidence type="ECO:0000256" key="7">
    <source>
        <dbReference type="ARBA" id="ARBA00023163"/>
    </source>
</evidence>
<dbReference type="InterPro" id="IPR011006">
    <property type="entry name" value="CheY-like_superfamily"/>
</dbReference>